<evidence type="ECO:0000313" key="2">
    <source>
        <dbReference type="Proteomes" id="UP000017184"/>
    </source>
</evidence>
<gene>
    <name evidence="1" type="ORF">Cenrod_0608</name>
</gene>
<evidence type="ECO:0000313" key="1">
    <source>
        <dbReference type="EMBL" id="AGX86719.1"/>
    </source>
</evidence>
<reference evidence="1 2" key="1">
    <citation type="journal article" date="2013" name="Genome Biol.">
        <title>Genomic analysis reveals key aspects of prokaryotic symbiosis in the phototrophic consortium "Chlorochromatium aggregatum".</title>
        <authorList>
            <person name="Liu Z."/>
            <person name="Muller J."/>
            <person name="Li T."/>
            <person name="Alvey R.M."/>
            <person name="Vogl K."/>
            <person name="Frigaard N.U."/>
            <person name="Rockwell N.C."/>
            <person name="Boyd E.S."/>
            <person name="Tomsho L.P."/>
            <person name="Schuster S.C."/>
            <person name="Henke P."/>
            <person name="Rohde M."/>
            <person name="Overmann J."/>
            <person name="Bryant D.A."/>
        </authorList>
    </citation>
    <scope>NUCLEOTIDE SEQUENCE [LARGE SCALE GENOMIC DNA]</scope>
    <source>
        <strain evidence="1">CR</strain>
    </source>
</reference>
<dbReference type="STRING" id="946483.Cenrod_0608"/>
<dbReference type="RefSeq" id="WP_022771540.1">
    <property type="nucleotide sequence ID" value="NC_022576.1"/>
</dbReference>
<dbReference type="Proteomes" id="UP000017184">
    <property type="component" value="Chromosome"/>
</dbReference>
<dbReference type="EMBL" id="CP004885">
    <property type="protein sequence ID" value="AGX86719.1"/>
    <property type="molecule type" value="Genomic_DNA"/>
</dbReference>
<keyword evidence="2" id="KW-1185">Reference proteome</keyword>
<name>U5N944_9BURK</name>
<dbReference type="HOGENOM" id="CLU_2552043_0_0_4"/>
<organism evidence="1 2">
    <name type="scientific">Candidatus Symbiobacter mobilis CR</name>
    <dbReference type="NCBI Taxonomy" id="946483"/>
    <lineage>
        <taxon>Bacteria</taxon>
        <taxon>Pseudomonadati</taxon>
        <taxon>Pseudomonadota</taxon>
        <taxon>Betaproteobacteria</taxon>
        <taxon>Burkholderiales</taxon>
        <taxon>Comamonadaceae</taxon>
    </lineage>
</organism>
<protein>
    <submittedName>
        <fullName evidence="1">Uncharacterized protein</fullName>
    </submittedName>
</protein>
<proteinExistence type="predicted"/>
<sequence>MLTLRATLEPDGHLTLPPSLLHERQMSVLVTFLDEMPAPQTQGSAAATLALLQSPAFRNLPKSNAEEMEQRIAELRNDWKDD</sequence>
<dbReference type="eggNOG" id="ENOG503492I">
    <property type="taxonomic scope" value="Bacteria"/>
</dbReference>
<dbReference type="KEGG" id="cbx:Cenrod_0608"/>
<accession>U5N944</accession>
<dbReference type="AlphaFoldDB" id="U5N944"/>